<evidence type="ECO:0000313" key="2">
    <source>
        <dbReference type="EMBL" id="MDO7837326.1"/>
    </source>
</evidence>
<protein>
    <recommendedName>
        <fullName evidence="1">DUF6878 domain-containing protein</fullName>
    </recommendedName>
</protein>
<comment type="caution">
    <text evidence="2">The sequence shown here is derived from an EMBL/GenBank/DDBJ whole genome shotgun (WGS) entry which is preliminary data.</text>
</comment>
<sequence>MTTIQPASPEPQVTPFTFDFTFDYDAWIAEDAKRRAAFAEELVGLKASLFDFLQAKSIILVTVDFDGSGDSGQIEDMFAFDAQGEVALPEDKLSVAGANSPADGDADERGRVKDVIETLAYDLLEGEHGGWENNEGAYGEFRFDVTERIITLGYHERMMATEYSETTW</sequence>
<organism evidence="2 3">
    <name type="scientific">Sphingobium cyanobacteriorum</name>
    <dbReference type="NCBI Taxonomy" id="3063954"/>
    <lineage>
        <taxon>Bacteria</taxon>
        <taxon>Pseudomonadati</taxon>
        <taxon>Pseudomonadota</taxon>
        <taxon>Alphaproteobacteria</taxon>
        <taxon>Sphingomonadales</taxon>
        <taxon>Sphingomonadaceae</taxon>
        <taxon>Sphingobium</taxon>
    </lineage>
</organism>
<dbReference type="InterPro" id="IPR049243">
    <property type="entry name" value="DUF6878"/>
</dbReference>
<proteinExistence type="predicted"/>
<feature type="domain" description="DUF6878" evidence="1">
    <location>
        <begin position="46"/>
        <end position="168"/>
    </location>
</feature>
<evidence type="ECO:0000313" key="3">
    <source>
        <dbReference type="Proteomes" id="UP001176471"/>
    </source>
</evidence>
<dbReference type="EMBL" id="JAUQOM010000022">
    <property type="protein sequence ID" value="MDO7837326.1"/>
    <property type="molecule type" value="Genomic_DNA"/>
</dbReference>
<accession>A0ABT8ZV53</accession>
<name>A0ABT8ZV53_9SPHN</name>
<dbReference type="Pfam" id="PF21798">
    <property type="entry name" value="DUF6878"/>
    <property type="match status" value="1"/>
</dbReference>
<keyword evidence="3" id="KW-1185">Reference proteome</keyword>
<evidence type="ECO:0000259" key="1">
    <source>
        <dbReference type="Pfam" id="PF21798"/>
    </source>
</evidence>
<gene>
    <name evidence="2" type="ORF">Q4610_19965</name>
</gene>
<reference evidence="2" key="1">
    <citation type="submission" date="2023-07" db="EMBL/GenBank/DDBJ databases">
        <title>Bacterial whole genome sequence for Sphingobium sp. HBC34.</title>
        <authorList>
            <person name="Le V."/>
            <person name="Ko S.-R."/>
            <person name="Ahn C.-Y."/>
            <person name="Oh H.-M."/>
        </authorList>
    </citation>
    <scope>NUCLEOTIDE SEQUENCE</scope>
    <source>
        <strain evidence="2">HBC34</strain>
    </source>
</reference>
<dbReference type="RefSeq" id="WP_304537626.1">
    <property type="nucleotide sequence ID" value="NZ_JAUQOM010000022.1"/>
</dbReference>
<dbReference type="Proteomes" id="UP001176471">
    <property type="component" value="Unassembled WGS sequence"/>
</dbReference>